<keyword evidence="13" id="KW-1185">Reference proteome</keyword>
<evidence type="ECO:0000256" key="9">
    <source>
        <dbReference type="SAM" id="MobiDB-lite"/>
    </source>
</evidence>
<sequence>MSQPWFTGSDGPRTRTRTRTNYHPPHARSQPEITVTIPSRYASSRGRRQPRRDSHGPLDVLQKFDDLEITSQFGEDAMPETKSATAYDETPVEATGADIPPPAMSFLEIGFSGKALIDNIKRCGYVSPTPIQRYAIPVALAGRDLMACAQTGSGKTAAFCFPIINGIMLDKERSKVFNGNRGGPTRLASPLSLILAPTRELACQIHDEAAKFSHQTGVRVVAVYGGAPMVQQLRKLEMGVDILVATPGRLVDMIERGRVSLRNVKFLALDEADRMLDMGFEPQVREIVQQMGMPPPGSRQTMLFSATFPDEIRRLASDFLSNYIFLAAGKVGSSTDLIVQRVEFVADSDKRNYLVDILRRQKTNSTPAKNVLTLVFVETKRGADALERWLSMKGFPATAIHGDKVQMERERALKSFRTGRTPILVATDVAARGLDIPHVAHVVNFDLPRAIDDYVHRIGRTGRAGKSGVATAFFSEKNSPLAKSLIQLMLEAKQEVPSWLNEYAEAAQDSSYYGSGRKYAGRKSAGWANNGPHEGNSGWANNGPAYEQNSGWANNGPTYEEDPYAGADPPADVNFSDFDPSCGAAGSYNNETTWGTAGGWE</sequence>
<evidence type="ECO:0000313" key="12">
    <source>
        <dbReference type="EMBL" id="CAA0813451.1"/>
    </source>
</evidence>
<evidence type="ECO:0000256" key="2">
    <source>
        <dbReference type="ARBA" id="ARBA00022741"/>
    </source>
</evidence>
<dbReference type="InterPro" id="IPR027417">
    <property type="entry name" value="P-loop_NTPase"/>
</dbReference>
<dbReference type="SUPFAM" id="SSF52540">
    <property type="entry name" value="P-loop containing nucleoside triphosphate hydrolases"/>
    <property type="match status" value="1"/>
</dbReference>
<keyword evidence="6" id="KW-0694">RNA-binding</keyword>
<evidence type="ECO:0000259" key="11">
    <source>
        <dbReference type="PROSITE" id="PS51194"/>
    </source>
</evidence>
<dbReference type="InterPro" id="IPR014001">
    <property type="entry name" value="Helicase_ATP-bd"/>
</dbReference>
<proteinExistence type="inferred from homology"/>
<feature type="domain" description="Helicase ATP-binding" evidence="10">
    <location>
        <begin position="136"/>
        <end position="326"/>
    </location>
</feature>
<evidence type="ECO:0000256" key="3">
    <source>
        <dbReference type="ARBA" id="ARBA00022801"/>
    </source>
</evidence>
<keyword evidence="2" id="KW-0547">Nucleotide-binding</keyword>
<keyword evidence="5" id="KW-0067">ATP-binding</keyword>
<comment type="caution">
    <text evidence="12">The sequence shown here is derived from an EMBL/GenBank/DDBJ whole genome shotgun (WGS) entry which is preliminary data.</text>
</comment>
<dbReference type="GO" id="GO:0005524">
    <property type="term" value="F:ATP binding"/>
    <property type="evidence" value="ECO:0007669"/>
    <property type="project" value="UniProtKB-KW"/>
</dbReference>
<organism evidence="12 13">
    <name type="scientific">Striga hermonthica</name>
    <name type="common">Purple witchweed</name>
    <name type="synonym">Buchnera hermonthica</name>
    <dbReference type="NCBI Taxonomy" id="68872"/>
    <lineage>
        <taxon>Eukaryota</taxon>
        <taxon>Viridiplantae</taxon>
        <taxon>Streptophyta</taxon>
        <taxon>Embryophyta</taxon>
        <taxon>Tracheophyta</taxon>
        <taxon>Spermatophyta</taxon>
        <taxon>Magnoliopsida</taxon>
        <taxon>eudicotyledons</taxon>
        <taxon>Gunneridae</taxon>
        <taxon>Pentapetalae</taxon>
        <taxon>asterids</taxon>
        <taxon>lamiids</taxon>
        <taxon>Lamiales</taxon>
        <taxon>Orobanchaceae</taxon>
        <taxon>Buchnereae</taxon>
        <taxon>Striga</taxon>
    </lineage>
</organism>
<feature type="domain" description="Helicase C-terminal" evidence="11">
    <location>
        <begin position="353"/>
        <end position="504"/>
    </location>
</feature>
<keyword evidence="4 12" id="KW-0347">Helicase</keyword>
<dbReference type="GO" id="GO:0003724">
    <property type="term" value="F:RNA helicase activity"/>
    <property type="evidence" value="ECO:0007669"/>
    <property type="project" value="UniProtKB-EC"/>
</dbReference>
<evidence type="ECO:0000313" key="13">
    <source>
        <dbReference type="Proteomes" id="UP001153555"/>
    </source>
</evidence>
<dbReference type="PROSITE" id="PS51194">
    <property type="entry name" value="HELICASE_CTER"/>
    <property type="match status" value="1"/>
</dbReference>
<keyword evidence="3" id="KW-0378">Hydrolase</keyword>
<evidence type="ECO:0000256" key="7">
    <source>
        <dbReference type="ARBA" id="ARBA00024358"/>
    </source>
</evidence>
<evidence type="ECO:0000256" key="4">
    <source>
        <dbReference type="ARBA" id="ARBA00022806"/>
    </source>
</evidence>
<dbReference type="AlphaFoldDB" id="A0A9N7MSZ5"/>
<evidence type="ECO:0000256" key="5">
    <source>
        <dbReference type="ARBA" id="ARBA00022840"/>
    </source>
</evidence>
<feature type="region of interest" description="Disordered" evidence="9">
    <location>
        <begin position="533"/>
        <end position="569"/>
    </location>
</feature>
<dbReference type="Pfam" id="PF00271">
    <property type="entry name" value="Helicase_C"/>
    <property type="match status" value="1"/>
</dbReference>
<dbReference type="GO" id="GO:0016787">
    <property type="term" value="F:hydrolase activity"/>
    <property type="evidence" value="ECO:0007669"/>
    <property type="project" value="UniProtKB-KW"/>
</dbReference>
<dbReference type="PROSITE" id="PS51192">
    <property type="entry name" value="HELICASE_ATP_BIND_1"/>
    <property type="match status" value="1"/>
</dbReference>
<dbReference type="SMART" id="SM00487">
    <property type="entry name" value="DEXDc"/>
    <property type="match status" value="1"/>
</dbReference>
<dbReference type="GO" id="GO:0003723">
    <property type="term" value="F:RNA binding"/>
    <property type="evidence" value="ECO:0007669"/>
    <property type="project" value="UniProtKB-KW"/>
</dbReference>
<dbReference type="FunFam" id="3.40.50.300:FF:000008">
    <property type="entry name" value="ATP-dependent RNA helicase RhlB"/>
    <property type="match status" value="1"/>
</dbReference>
<evidence type="ECO:0000256" key="8">
    <source>
        <dbReference type="ARBA" id="ARBA00047984"/>
    </source>
</evidence>
<dbReference type="CDD" id="cd18787">
    <property type="entry name" value="SF2_C_DEAD"/>
    <property type="match status" value="1"/>
</dbReference>
<comment type="catalytic activity">
    <reaction evidence="8">
        <text>ATP + H2O = ADP + phosphate + H(+)</text>
        <dbReference type="Rhea" id="RHEA:13065"/>
        <dbReference type="ChEBI" id="CHEBI:15377"/>
        <dbReference type="ChEBI" id="CHEBI:15378"/>
        <dbReference type="ChEBI" id="CHEBI:30616"/>
        <dbReference type="ChEBI" id="CHEBI:43474"/>
        <dbReference type="ChEBI" id="CHEBI:456216"/>
        <dbReference type="EC" id="3.6.4.13"/>
    </reaction>
</comment>
<name>A0A9N7MSZ5_STRHE</name>
<reference evidence="12" key="1">
    <citation type="submission" date="2019-12" db="EMBL/GenBank/DDBJ databases">
        <authorList>
            <person name="Scholes J."/>
        </authorList>
    </citation>
    <scope>NUCLEOTIDE SEQUENCE</scope>
</reference>
<accession>A0A9N7MSZ5</accession>
<dbReference type="PANTHER" id="PTHR47958">
    <property type="entry name" value="ATP-DEPENDENT RNA HELICASE DBP3"/>
    <property type="match status" value="1"/>
</dbReference>
<dbReference type="Pfam" id="PF00270">
    <property type="entry name" value="DEAD"/>
    <property type="match status" value="1"/>
</dbReference>
<dbReference type="InterPro" id="IPR011545">
    <property type="entry name" value="DEAD/DEAH_box_helicase_dom"/>
</dbReference>
<gene>
    <name evidence="12" type="ORF">SHERM_14010</name>
</gene>
<comment type="similarity">
    <text evidence="7">Belongs to the DEAD box helicase family. DDX3/DED1 subfamily.</text>
</comment>
<dbReference type="Gene3D" id="3.40.50.300">
    <property type="entry name" value="P-loop containing nucleotide triphosphate hydrolases"/>
    <property type="match status" value="2"/>
</dbReference>
<dbReference type="EC" id="3.6.4.13" evidence="1"/>
<evidence type="ECO:0000259" key="10">
    <source>
        <dbReference type="PROSITE" id="PS51192"/>
    </source>
</evidence>
<evidence type="ECO:0000256" key="6">
    <source>
        <dbReference type="ARBA" id="ARBA00022884"/>
    </source>
</evidence>
<dbReference type="FunFam" id="3.40.50.300:FF:000397">
    <property type="entry name" value="Probable ATP-dependent RNA helicase DDX4"/>
    <property type="match status" value="1"/>
</dbReference>
<dbReference type="InterPro" id="IPR001650">
    <property type="entry name" value="Helicase_C-like"/>
</dbReference>
<dbReference type="InterPro" id="IPR044763">
    <property type="entry name" value="Ded1/Dbp1_DEADc"/>
</dbReference>
<dbReference type="SMART" id="SM00490">
    <property type="entry name" value="HELICc"/>
    <property type="match status" value="1"/>
</dbReference>
<dbReference type="Proteomes" id="UP001153555">
    <property type="component" value="Unassembled WGS sequence"/>
</dbReference>
<protein>
    <recommendedName>
        <fullName evidence="1">RNA helicase</fullName>
        <ecNumber evidence="1">3.6.4.13</ecNumber>
    </recommendedName>
</protein>
<dbReference type="CDD" id="cd17967">
    <property type="entry name" value="DEADc_DDX3_DDX4"/>
    <property type="match status" value="1"/>
</dbReference>
<dbReference type="OrthoDB" id="196131at2759"/>
<evidence type="ECO:0000256" key="1">
    <source>
        <dbReference type="ARBA" id="ARBA00012552"/>
    </source>
</evidence>
<feature type="compositionally biased region" description="Polar residues" evidence="9">
    <location>
        <begin position="547"/>
        <end position="557"/>
    </location>
</feature>
<dbReference type="EMBL" id="CACSLK010011313">
    <property type="protein sequence ID" value="CAA0813451.1"/>
    <property type="molecule type" value="Genomic_DNA"/>
</dbReference>
<feature type="region of interest" description="Disordered" evidence="9">
    <location>
        <begin position="1"/>
        <end position="59"/>
    </location>
</feature>